<evidence type="ECO:0000313" key="9">
    <source>
        <dbReference type="Proteomes" id="UP000009287"/>
    </source>
</evidence>
<keyword evidence="6" id="KW-0414">Isoprene biosynthesis</keyword>
<feature type="active site" evidence="6">
    <location>
        <position position="150"/>
    </location>
</feature>
<protein>
    <recommendedName>
        <fullName evidence="1 6">4-diphosphocytidyl-2-C-methyl-D-erythritol kinase</fullName>
        <shortName evidence="6">CMK</shortName>
        <ecNumber evidence="6">2.7.1.148</ecNumber>
    </recommendedName>
    <alternativeName>
        <fullName evidence="6">4-(cytidine-5'-diphospho)-2-C-methyl-D-erythritol kinase</fullName>
    </alternativeName>
</protein>
<dbReference type="PATRIC" id="fig|580047.4.peg.889"/>
<sequence length="306" mass="34063">MLGEEILFFPTSFFYFLIMHFLSPAKLNLFLQILGRREDDFHEIVTRYQAIAFGDQLSLSISSRDSLQVINACHLETPSNSIWKSVALFRRYTGITTPVSWRVVKQIPVGAGLAGGSSNAATALFALNQIFKTGLSDEEMRSLAEQLGVDTPFFFSTGAALGVARGEKIIALEESVSDRYVLYFSSEGVLTSRAFAAVQPSDCSSRKNLEYTQNDLEKPVFRLRLDLKEKKHWLESLWAELPVYIGLTGSGATLFVRYPEILEKDLSYAAQIQRAVTLSGGLLTSPIRRDPTAWYSIYSESALAAT</sequence>
<dbReference type="InterPro" id="IPR006204">
    <property type="entry name" value="GHMP_kinase_N_dom"/>
</dbReference>
<organism evidence="8 9">
    <name type="scientific">Chlamydia trachomatis serovar A (strain A2497)</name>
    <dbReference type="NCBI Taxonomy" id="580047"/>
    <lineage>
        <taxon>Bacteria</taxon>
        <taxon>Pseudomonadati</taxon>
        <taxon>Chlamydiota</taxon>
        <taxon>Chlamydiia</taxon>
        <taxon>Chlamydiales</taxon>
        <taxon>Chlamydiaceae</taxon>
        <taxon>Chlamydia/Chlamydophila group</taxon>
        <taxon>Chlamydia</taxon>
    </lineage>
</organism>
<evidence type="ECO:0000259" key="7">
    <source>
        <dbReference type="Pfam" id="PF00288"/>
    </source>
</evidence>
<dbReference type="GO" id="GO:0019288">
    <property type="term" value="P:isopentenyl diphosphate biosynthetic process, methylerythritol 4-phosphate pathway"/>
    <property type="evidence" value="ECO:0007669"/>
    <property type="project" value="UniProtKB-UniRule"/>
</dbReference>
<dbReference type="SUPFAM" id="SSF54211">
    <property type="entry name" value="Ribosomal protein S5 domain 2-like"/>
    <property type="match status" value="1"/>
</dbReference>
<comment type="similarity">
    <text evidence="6">Belongs to the GHMP kinase family. IspE subfamily.</text>
</comment>
<evidence type="ECO:0000256" key="6">
    <source>
        <dbReference type="HAMAP-Rule" id="MF_00061"/>
    </source>
</evidence>
<dbReference type="PANTHER" id="PTHR43527:SF2">
    <property type="entry name" value="4-DIPHOSPHOCYTIDYL-2-C-METHYL-D-ERYTHRITOL KINASE, CHLOROPLASTIC"/>
    <property type="match status" value="1"/>
</dbReference>
<keyword evidence="5 6" id="KW-0067">ATP-binding</keyword>
<dbReference type="UniPathway" id="UPA00056">
    <property type="reaction ID" value="UER00094"/>
</dbReference>
<dbReference type="KEGG" id="cra:CTO_0876"/>
<evidence type="ECO:0000313" key="8">
    <source>
        <dbReference type="EMBL" id="AEP35699.1"/>
    </source>
</evidence>
<evidence type="ECO:0000256" key="5">
    <source>
        <dbReference type="ARBA" id="ARBA00022840"/>
    </source>
</evidence>
<dbReference type="GO" id="GO:0050515">
    <property type="term" value="F:4-(cytidine 5'-diphospho)-2-C-methyl-D-erythritol kinase activity"/>
    <property type="evidence" value="ECO:0007669"/>
    <property type="project" value="UniProtKB-UniRule"/>
</dbReference>
<feature type="domain" description="GHMP kinase N-terminal" evidence="7">
    <location>
        <begin position="80"/>
        <end position="155"/>
    </location>
</feature>
<dbReference type="InterPro" id="IPR020568">
    <property type="entry name" value="Ribosomal_Su5_D2-typ_SF"/>
</dbReference>
<dbReference type="Gene3D" id="3.30.230.10">
    <property type="match status" value="1"/>
</dbReference>
<dbReference type="InterPro" id="IPR036554">
    <property type="entry name" value="GHMP_kinase_C_sf"/>
</dbReference>
<feature type="binding site" evidence="6">
    <location>
        <begin position="108"/>
        <end position="118"/>
    </location>
    <ligand>
        <name>ATP</name>
        <dbReference type="ChEBI" id="CHEBI:30616"/>
    </ligand>
</feature>
<feature type="active site" evidence="6">
    <location>
        <position position="26"/>
    </location>
</feature>
<evidence type="ECO:0000256" key="1">
    <source>
        <dbReference type="ARBA" id="ARBA00017473"/>
    </source>
</evidence>
<evidence type="ECO:0000256" key="2">
    <source>
        <dbReference type="ARBA" id="ARBA00022679"/>
    </source>
</evidence>
<evidence type="ECO:0000256" key="4">
    <source>
        <dbReference type="ARBA" id="ARBA00022777"/>
    </source>
</evidence>
<keyword evidence="3 6" id="KW-0547">Nucleotide-binding</keyword>
<dbReference type="Pfam" id="PF00288">
    <property type="entry name" value="GHMP_kinases_N"/>
    <property type="match status" value="1"/>
</dbReference>
<dbReference type="InterPro" id="IPR014721">
    <property type="entry name" value="Ribsml_uS5_D2-typ_fold_subgr"/>
</dbReference>
<dbReference type="InterPro" id="IPR004424">
    <property type="entry name" value="IspE"/>
</dbReference>
<keyword evidence="4 6" id="KW-0418">Kinase</keyword>
<name>G4NPM6_CHLT4</name>
<dbReference type="PIRSF" id="PIRSF010376">
    <property type="entry name" value="IspE"/>
    <property type="match status" value="1"/>
</dbReference>
<accession>G4NPM6</accession>
<dbReference type="NCBIfam" id="TIGR00154">
    <property type="entry name" value="ispE"/>
    <property type="match status" value="1"/>
</dbReference>
<dbReference type="GO" id="GO:0016114">
    <property type="term" value="P:terpenoid biosynthetic process"/>
    <property type="evidence" value="ECO:0007669"/>
    <property type="project" value="UniProtKB-UniRule"/>
</dbReference>
<dbReference type="SUPFAM" id="SSF55060">
    <property type="entry name" value="GHMP Kinase, C-terminal domain"/>
    <property type="match status" value="1"/>
</dbReference>
<dbReference type="EC" id="2.7.1.148" evidence="6"/>
<gene>
    <name evidence="6" type="primary">ispE</name>
    <name evidence="8" type="ordered locus">CTO_0876</name>
</gene>
<dbReference type="GO" id="GO:0005524">
    <property type="term" value="F:ATP binding"/>
    <property type="evidence" value="ECO:0007669"/>
    <property type="project" value="UniProtKB-UniRule"/>
</dbReference>
<dbReference type="EMBL" id="CP002401">
    <property type="protein sequence ID" value="AEP35699.1"/>
    <property type="molecule type" value="Genomic_DNA"/>
</dbReference>
<dbReference type="HAMAP" id="MF_00061">
    <property type="entry name" value="IspE"/>
    <property type="match status" value="1"/>
</dbReference>
<evidence type="ECO:0000256" key="3">
    <source>
        <dbReference type="ARBA" id="ARBA00022741"/>
    </source>
</evidence>
<dbReference type="Gene3D" id="3.30.70.890">
    <property type="entry name" value="GHMP kinase, C-terminal domain"/>
    <property type="match status" value="1"/>
</dbReference>
<comment type="catalytic activity">
    <reaction evidence="6">
        <text>4-CDP-2-C-methyl-D-erythritol + ATP = 4-CDP-2-C-methyl-D-erythritol 2-phosphate + ADP + H(+)</text>
        <dbReference type="Rhea" id="RHEA:18437"/>
        <dbReference type="ChEBI" id="CHEBI:15378"/>
        <dbReference type="ChEBI" id="CHEBI:30616"/>
        <dbReference type="ChEBI" id="CHEBI:57823"/>
        <dbReference type="ChEBI" id="CHEBI:57919"/>
        <dbReference type="ChEBI" id="CHEBI:456216"/>
        <dbReference type="EC" id="2.7.1.148"/>
    </reaction>
</comment>
<reference evidence="8 9" key="1">
    <citation type="journal article" date="2011" name="J. Exp. Med.">
        <title>A live-attenuated chlamydial vaccine protects against trachoma in nonhuman primates.</title>
        <authorList>
            <person name="Kari L."/>
            <person name="Whitmire W.M."/>
            <person name="Olivares-Zavaleta N."/>
            <person name="Goheen M.M."/>
            <person name="Taylor L.D."/>
            <person name="Carlson J.H."/>
            <person name="Sturdevant G.L."/>
            <person name="Lu C."/>
            <person name="Bakios L.E."/>
            <person name="Randall L.B."/>
            <person name="Parnell M.J."/>
            <person name="Zhong G."/>
            <person name="Caldwell H.D."/>
        </authorList>
    </citation>
    <scope>NUCLEOTIDE SEQUENCE [LARGE SCALE GENOMIC DNA]</scope>
    <source>
        <strain evidence="8 9">A2497</strain>
    </source>
</reference>
<dbReference type="Proteomes" id="UP000009287">
    <property type="component" value="Chromosome"/>
</dbReference>
<dbReference type="PANTHER" id="PTHR43527">
    <property type="entry name" value="4-DIPHOSPHOCYTIDYL-2-C-METHYL-D-ERYTHRITOL KINASE, CHLOROPLASTIC"/>
    <property type="match status" value="1"/>
</dbReference>
<comment type="pathway">
    <text evidence="6">Isoprenoid biosynthesis; isopentenyl diphosphate biosynthesis via DXP pathway; isopentenyl diphosphate from 1-deoxy-D-xylulose 5-phosphate: step 3/6.</text>
</comment>
<keyword evidence="2 6" id="KW-0808">Transferase</keyword>
<proteinExistence type="inferred from homology"/>
<dbReference type="AlphaFoldDB" id="G4NPM6"/>
<comment type="function">
    <text evidence="6">Catalyzes the phosphorylation of the position 2 hydroxy group of 4-diphosphocytidyl-2C-methyl-D-erythritol.</text>
</comment>